<protein>
    <submittedName>
        <fullName evidence="1">Uncharacterized protein</fullName>
    </submittedName>
</protein>
<evidence type="ECO:0000313" key="1">
    <source>
        <dbReference type="EMBL" id="EOG19608.1"/>
    </source>
</evidence>
<reference evidence="1 2" key="1">
    <citation type="submission" date="2013-02" db="EMBL/GenBank/DDBJ databases">
        <title>The Genome Sequence of Enterococcus faecium VRE_84.</title>
        <authorList>
            <consortium name="The Broad Institute Genome Sequencing Platform"/>
            <consortium name="The Broad Institute Genome Sequencing Center for Infectious Disease"/>
            <person name="Earl A.M."/>
            <person name="Gilmore M.S."/>
            <person name="Lebreton F."/>
            <person name="Hammerum A.M."/>
            <person name="Jensen L.B."/>
            <person name="Guardabassi L."/>
            <person name="Walker B."/>
            <person name="Young S.K."/>
            <person name="Zeng Q."/>
            <person name="Gargeya S."/>
            <person name="Fitzgerald M."/>
            <person name="Haas B."/>
            <person name="Abouelleil A."/>
            <person name="Alvarado L."/>
            <person name="Arachchi H.M."/>
            <person name="Berlin A.M."/>
            <person name="Chapman S.B."/>
            <person name="Dewar J."/>
            <person name="Goldberg J."/>
            <person name="Griggs A."/>
            <person name="Gujja S."/>
            <person name="Hansen M."/>
            <person name="Howarth C."/>
            <person name="Imamovic A."/>
            <person name="Larimer J."/>
            <person name="McCowan C."/>
            <person name="Murphy C."/>
            <person name="Neiman D."/>
            <person name="Pearson M."/>
            <person name="Priest M."/>
            <person name="Roberts A."/>
            <person name="Saif S."/>
            <person name="Shea T."/>
            <person name="Sisk P."/>
            <person name="Sykes S."/>
            <person name="Wortman J."/>
            <person name="Nusbaum C."/>
            <person name="Birren B."/>
        </authorList>
    </citation>
    <scope>NUCLEOTIDE SEQUENCE [LARGE SCALE GENOMIC DNA]</scope>
    <source>
        <strain evidence="1 2">VRE 84</strain>
    </source>
</reference>
<organism evidence="1 2">
    <name type="scientific">Enterococcus faecium EnGen0180</name>
    <dbReference type="NCBI Taxonomy" id="1157475"/>
    <lineage>
        <taxon>Bacteria</taxon>
        <taxon>Bacillati</taxon>
        <taxon>Bacillota</taxon>
        <taxon>Bacilli</taxon>
        <taxon>Lactobacillales</taxon>
        <taxon>Enterococcaceae</taxon>
        <taxon>Enterococcus</taxon>
    </lineage>
</organism>
<dbReference type="AlphaFoldDB" id="A0A829F486"/>
<evidence type="ECO:0000313" key="2">
    <source>
        <dbReference type="Proteomes" id="UP000013834"/>
    </source>
</evidence>
<proteinExistence type="predicted"/>
<sequence length="79" mass="9484">MTKFKSKGMQWCSYYYVGNDEELLRKAKQKGYPDKMLKQIGYYMPEERIEKESCKVLFDSEQLLVLLTQNKLICQFENN</sequence>
<name>A0A829F486_ENTFC</name>
<dbReference type="RefSeq" id="WP_002347514.1">
    <property type="nucleotide sequence ID" value="NZ_KB948158.1"/>
</dbReference>
<accession>A0A829F486</accession>
<gene>
    <name evidence="1" type="ORF">SMG_03225</name>
</gene>
<dbReference type="Proteomes" id="UP000013834">
    <property type="component" value="Unassembled WGS sequence"/>
</dbReference>
<dbReference type="EMBL" id="AIVF01000085">
    <property type="protein sequence ID" value="EOG19608.1"/>
    <property type="molecule type" value="Genomic_DNA"/>
</dbReference>
<comment type="caution">
    <text evidence="1">The sequence shown here is derived from an EMBL/GenBank/DDBJ whole genome shotgun (WGS) entry which is preliminary data.</text>
</comment>